<evidence type="ECO:0000313" key="3">
    <source>
        <dbReference type="EMBL" id="RQN02096.1"/>
    </source>
</evidence>
<dbReference type="RefSeq" id="WP_124237879.1">
    <property type="nucleotide sequence ID" value="NZ_JBHUFI010000003.1"/>
</dbReference>
<dbReference type="GO" id="GO:0016740">
    <property type="term" value="F:transferase activity"/>
    <property type="evidence" value="ECO:0007669"/>
    <property type="project" value="UniProtKB-KW"/>
</dbReference>
<evidence type="ECO:0000313" key="4">
    <source>
        <dbReference type="Proteomes" id="UP000275225"/>
    </source>
</evidence>
<protein>
    <submittedName>
        <fullName evidence="3">Chloramphenicol phosphotransferase</fullName>
    </submittedName>
</protein>
<dbReference type="AlphaFoldDB" id="A0A3N6W3I7"/>
<dbReference type="SUPFAM" id="SSF52540">
    <property type="entry name" value="P-loop containing nucleoside triphosphate hydrolases"/>
    <property type="match status" value="1"/>
</dbReference>
<keyword evidence="3" id="KW-0808">Transferase</keyword>
<dbReference type="OrthoDB" id="67453at2"/>
<comment type="caution">
    <text evidence="3">The sequence shown here is derived from an EMBL/GenBank/DDBJ whole genome shotgun (WGS) entry which is preliminary data.</text>
</comment>
<organism evidence="3 4">
    <name type="scientific">Aeromicrobium camelliae</name>
    <dbReference type="NCBI Taxonomy" id="1538144"/>
    <lineage>
        <taxon>Bacteria</taxon>
        <taxon>Bacillati</taxon>
        <taxon>Actinomycetota</taxon>
        <taxon>Actinomycetes</taxon>
        <taxon>Propionibacteriales</taxon>
        <taxon>Nocardioidaceae</taxon>
        <taxon>Aeromicrobium</taxon>
    </lineage>
</organism>
<reference evidence="3 4" key="1">
    <citation type="submission" date="2018-11" db="EMBL/GenBank/DDBJ databases">
        <authorList>
            <person name="Li F."/>
        </authorList>
    </citation>
    <scope>NUCLEOTIDE SEQUENCE [LARGE SCALE GENOMIC DNA]</scope>
    <source>
        <strain evidence="3 4">YS17T</strain>
    </source>
</reference>
<evidence type="ECO:0000256" key="2">
    <source>
        <dbReference type="PIRSR" id="PIRSR007531-2"/>
    </source>
</evidence>
<dbReference type="PIRSF" id="PIRSF007531">
    <property type="entry name" value="CPT"/>
    <property type="match status" value="1"/>
</dbReference>
<gene>
    <name evidence="3" type="ORF">EHW97_14460</name>
</gene>
<proteinExistence type="predicted"/>
<dbReference type="GO" id="GO:0005524">
    <property type="term" value="F:ATP binding"/>
    <property type="evidence" value="ECO:0007669"/>
    <property type="project" value="InterPro"/>
</dbReference>
<dbReference type="Proteomes" id="UP000275225">
    <property type="component" value="Unassembled WGS sequence"/>
</dbReference>
<accession>A0A3N6W3I7</accession>
<evidence type="ECO:0000256" key="1">
    <source>
        <dbReference type="PIRSR" id="PIRSR007531-1"/>
    </source>
</evidence>
<keyword evidence="4" id="KW-1185">Reference proteome</keyword>
<feature type="active site" evidence="1">
    <location>
        <position position="37"/>
    </location>
</feature>
<sequence length="166" mass="18740">MSGRLILVHGASSAGKSTLCRAAQRVLPAPFLYHSPDLYFRDALPPGWRDLRDGFFAAFHRTYRVFSEQGVDVISDYIIESPEAFAELTSELEGIDVFWVGLHTPLEMLEQRERARGDRPVGDARRDLETVHTFRAYDLDLDGTPPPDVNAHLLAESWQRRTGAQT</sequence>
<feature type="binding site" evidence="2">
    <location>
        <begin position="10"/>
        <end position="17"/>
    </location>
    <ligand>
        <name>ATP</name>
        <dbReference type="ChEBI" id="CHEBI:30616"/>
    </ligand>
</feature>
<dbReference type="InterPro" id="IPR012853">
    <property type="entry name" value="CPT"/>
</dbReference>
<dbReference type="InterPro" id="IPR027417">
    <property type="entry name" value="P-loop_NTPase"/>
</dbReference>
<name>A0A3N6W3I7_9ACTN</name>
<dbReference type="EMBL" id="RQJX01000026">
    <property type="protein sequence ID" value="RQN02096.1"/>
    <property type="molecule type" value="Genomic_DNA"/>
</dbReference>
<dbReference type="Gene3D" id="3.40.50.300">
    <property type="entry name" value="P-loop containing nucleotide triphosphate hydrolases"/>
    <property type="match status" value="1"/>
</dbReference>
<dbReference type="Pfam" id="PF07931">
    <property type="entry name" value="CPT"/>
    <property type="match status" value="1"/>
</dbReference>